<evidence type="ECO:0000256" key="1">
    <source>
        <dbReference type="ARBA" id="ARBA00001946"/>
    </source>
</evidence>
<keyword evidence="6" id="KW-0677">Repeat</keyword>
<dbReference type="EC" id="2.7.11.1" evidence="2"/>
<accession>T0R9I6</accession>
<comment type="similarity">
    <text evidence="11">Belongs to the protein kinase superfamily. Ser/Thr protein kinase family. CDPK subfamily.</text>
</comment>
<evidence type="ECO:0000313" key="18">
    <source>
        <dbReference type="EMBL" id="EQC26177.1"/>
    </source>
</evidence>
<dbReference type="SMART" id="SM00220">
    <property type="entry name" value="S_TKc"/>
    <property type="match status" value="1"/>
</dbReference>
<keyword evidence="8 18" id="KW-0418">Kinase</keyword>
<comment type="catalytic activity">
    <reaction evidence="12">
        <text>L-threonyl-[protein] + ATP = O-phospho-L-threonyl-[protein] + ADP + H(+)</text>
        <dbReference type="Rhea" id="RHEA:46608"/>
        <dbReference type="Rhea" id="RHEA-COMP:11060"/>
        <dbReference type="Rhea" id="RHEA-COMP:11605"/>
        <dbReference type="ChEBI" id="CHEBI:15378"/>
        <dbReference type="ChEBI" id="CHEBI:30013"/>
        <dbReference type="ChEBI" id="CHEBI:30616"/>
        <dbReference type="ChEBI" id="CHEBI:61977"/>
        <dbReference type="ChEBI" id="CHEBI:456216"/>
        <dbReference type="EC" id="2.7.11.1"/>
    </reaction>
</comment>
<evidence type="ECO:0000256" key="12">
    <source>
        <dbReference type="ARBA" id="ARBA00047899"/>
    </source>
</evidence>
<sequence length="462" mass="51335">MAVNPGPRGMARPTSSPTPLRLLHSAANRSRQASGPPSSTLLKKKIKQPSVAERDRVLKALVANNSLELYQLGAVIGNGQFGQVRTGVHRLSQRRVALKVYSKSKAIVSDQISSIQKEIDIMKEIDHPNIVRLYEILETKDHITIVMEHCDGEDLGKYMARKTKLDEDVARVIFQQITDAMGYLHRKHIIHRDIKPQNILIQESAGRPPLVKLVDFGLGARDTAKVQPKLTAFCGTPAFMAPEIIAHELYEGKPVDAWSLGILLYLLVTGTIPFDAPSPAQLYPKICRGVFEMPAHLSPPLVDLLRGVLTVNVNQRLCVEQMRHHQWLCVEEVVAKRTPVTIDSMTSLFVAEASTHRAILAEMTIYGLQKEAILDDLASKTYNGVTAWYRLLHLQALQTKRKQSALLAPSKTTQAFKRLDAMSNNTVISSMDFARFLQEKMSIAKDTAAPFAIKPTSSTTDL</sequence>
<dbReference type="PROSITE" id="PS00108">
    <property type="entry name" value="PROTEIN_KINASE_ST"/>
    <property type="match status" value="1"/>
</dbReference>
<protein>
    <recommendedName>
        <fullName evidence="2">non-specific serine/threonine protein kinase</fullName>
        <ecNumber evidence="2">2.7.11.1</ecNumber>
    </recommendedName>
</protein>
<dbReference type="eggNOG" id="KOG0583">
    <property type="taxonomic scope" value="Eukaryota"/>
</dbReference>
<evidence type="ECO:0000256" key="14">
    <source>
        <dbReference type="PROSITE-ProRule" id="PRU10141"/>
    </source>
</evidence>
<evidence type="ECO:0000256" key="10">
    <source>
        <dbReference type="ARBA" id="ARBA00022840"/>
    </source>
</evidence>
<feature type="region of interest" description="Disordered" evidence="16">
    <location>
        <begin position="1"/>
        <end position="46"/>
    </location>
</feature>
<comment type="catalytic activity">
    <reaction evidence="13">
        <text>L-seryl-[protein] + ATP = O-phospho-L-seryl-[protein] + ADP + H(+)</text>
        <dbReference type="Rhea" id="RHEA:17989"/>
        <dbReference type="Rhea" id="RHEA-COMP:9863"/>
        <dbReference type="Rhea" id="RHEA-COMP:11604"/>
        <dbReference type="ChEBI" id="CHEBI:15378"/>
        <dbReference type="ChEBI" id="CHEBI:29999"/>
        <dbReference type="ChEBI" id="CHEBI:30616"/>
        <dbReference type="ChEBI" id="CHEBI:83421"/>
        <dbReference type="ChEBI" id="CHEBI:456216"/>
        <dbReference type="EC" id="2.7.11.1"/>
    </reaction>
</comment>
<dbReference type="GO" id="GO:0046872">
    <property type="term" value="F:metal ion binding"/>
    <property type="evidence" value="ECO:0007669"/>
    <property type="project" value="UniProtKB-KW"/>
</dbReference>
<evidence type="ECO:0000313" key="19">
    <source>
        <dbReference type="Proteomes" id="UP000030762"/>
    </source>
</evidence>
<keyword evidence="7 14" id="KW-0547">Nucleotide-binding</keyword>
<dbReference type="GO" id="GO:0005737">
    <property type="term" value="C:cytoplasm"/>
    <property type="evidence" value="ECO:0007669"/>
    <property type="project" value="TreeGrafter"/>
</dbReference>
<dbReference type="OMA" id="ARRIFWQ"/>
<proteinExistence type="inferred from homology"/>
<comment type="cofactor">
    <cofactor evidence="1">
        <name>Mg(2+)</name>
        <dbReference type="ChEBI" id="CHEBI:18420"/>
    </cofactor>
</comment>
<feature type="compositionally biased region" description="Polar residues" evidence="16">
    <location>
        <begin position="27"/>
        <end position="41"/>
    </location>
</feature>
<evidence type="ECO:0000256" key="3">
    <source>
        <dbReference type="ARBA" id="ARBA00022527"/>
    </source>
</evidence>
<keyword evidence="19" id="KW-1185">Reference proteome</keyword>
<evidence type="ECO:0000256" key="15">
    <source>
        <dbReference type="RuleBase" id="RU000304"/>
    </source>
</evidence>
<evidence type="ECO:0000256" key="13">
    <source>
        <dbReference type="ARBA" id="ARBA00048679"/>
    </source>
</evidence>
<dbReference type="SUPFAM" id="SSF56112">
    <property type="entry name" value="Protein kinase-like (PK-like)"/>
    <property type="match status" value="1"/>
</dbReference>
<keyword evidence="10 14" id="KW-0067">ATP-binding</keyword>
<evidence type="ECO:0000256" key="11">
    <source>
        <dbReference type="ARBA" id="ARBA00024334"/>
    </source>
</evidence>
<dbReference type="CDD" id="cd14003">
    <property type="entry name" value="STKc_AMPK-like"/>
    <property type="match status" value="1"/>
</dbReference>
<dbReference type="Proteomes" id="UP000030762">
    <property type="component" value="Unassembled WGS sequence"/>
</dbReference>
<evidence type="ECO:0000256" key="16">
    <source>
        <dbReference type="SAM" id="MobiDB-lite"/>
    </source>
</evidence>
<feature type="domain" description="Protein kinase" evidence="17">
    <location>
        <begin position="70"/>
        <end position="328"/>
    </location>
</feature>
<evidence type="ECO:0000256" key="6">
    <source>
        <dbReference type="ARBA" id="ARBA00022737"/>
    </source>
</evidence>
<dbReference type="PROSITE" id="PS50011">
    <property type="entry name" value="PROTEIN_KINASE_DOM"/>
    <property type="match status" value="1"/>
</dbReference>
<dbReference type="RefSeq" id="XP_008620392.1">
    <property type="nucleotide sequence ID" value="XM_008622170.1"/>
</dbReference>
<dbReference type="AlphaFoldDB" id="T0R9I6"/>
<dbReference type="FunFam" id="3.30.200.20:FF:000315">
    <property type="entry name" value="Calcium-dependent protein kinase 3"/>
    <property type="match status" value="1"/>
</dbReference>
<reference evidence="18 19" key="1">
    <citation type="submission" date="2012-04" db="EMBL/GenBank/DDBJ databases">
        <title>The Genome Sequence of Saprolegnia declina VS20.</title>
        <authorList>
            <consortium name="The Broad Institute Genome Sequencing Platform"/>
            <person name="Russ C."/>
            <person name="Nusbaum C."/>
            <person name="Tyler B."/>
            <person name="van West P."/>
            <person name="Dieguez-Uribeondo J."/>
            <person name="de Bruijn I."/>
            <person name="Tripathy S."/>
            <person name="Jiang R."/>
            <person name="Young S.K."/>
            <person name="Zeng Q."/>
            <person name="Gargeya S."/>
            <person name="Fitzgerald M."/>
            <person name="Haas B."/>
            <person name="Abouelleil A."/>
            <person name="Alvarado L."/>
            <person name="Arachchi H.M."/>
            <person name="Berlin A."/>
            <person name="Chapman S.B."/>
            <person name="Goldberg J."/>
            <person name="Griggs A."/>
            <person name="Gujja S."/>
            <person name="Hansen M."/>
            <person name="Howarth C."/>
            <person name="Imamovic A."/>
            <person name="Larimer J."/>
            <person name="McCowen C."/>
            <person name="Montmayeur A."/>
            <person name="Murphy C."/>
            <person name="Neiman D."/>
            <person name="Pearson M."/>
            <person name="Priest M."/>
            <person name="Roberts A."/>
            <person name="Saif S."/>
            <person name="Shea T."/>
            <person name="Sisk P."/>
            <person name="Sykes S."/>
            <person name="Wortman J."/>
            <person name="Nusbaum C."/>
            <person name="Birren B."/>
        </authorList>
    </citation>
    <scope>NUCLEOTIDE SEQUENCE [LARGE SCALE GENOMIC DNA]</scope>
    <source>
        <strain evidence="18 19">VS20</strain>
    </source>
</reference>
<dbReference type="STRING" id="1156394.T0R9I6"/>
<dbReference type="InterPro" id="IPR011009">
    <property type="entry name" value="Kinase-like_dom_sf"/>
</dbReference>
<dbReference type="GO" id="GO:0035556">
    <property type="term" value="P:intracellular signal transduction"/>
    <property type="evidence" value="ECO:0007669"/>
    <property type="project" value="TreeGrafter"/>
</dbReference>
<evidence type="ECO:0000256" key="7">
    <source>
        <dbReference type="ARBA" id="ARBA00022741"/>
    </source>
</evidence>
<evidence type="ECO:0000256" key="4">
    <source>
        <dbReference type="ARBA" id="ARBA00022679"/>
    </source>
</evidence>
<feature type="binding site" evidence="14">
    <location>
        <position position="99"/>
    </location>
    <ligand>
        <name>ATP</name>
        <dbReference type="ChEBI" id="CHEBI:30616"/>
    </ligand>
</feature>
<dbReference type="Gene3D" id="1.10.510.10">
    <property type="entry name" value="Transferase(Phosphotransferase) domain 1"/>
    <property type="match status" value="1"/>
</dbReference>
<name>T0R9I6_SAPDV</name>
<dbReference type="GO" id="GO:0004674">
    <property type="term" value="F:protein serine/threonine kinase activity"/>
    <property type="evidence" value="ECO:0007669"/>
    <property type="project" value="UniProtKB-KW"/>
</dbReference>
<dbReference type="InterPro" id="IPR017441">
    <property type="entry name" value="Protein_kinase_ATP_BS"/>
</dbReference>
<dbReference type="PANTHER" id="PTHR24346">
    <property type="entry name" value="MAP/MICROTUBULE AFFINITY-REGULATING KINASE"/>
    <property type="match status" value="1"/>
</dbReference>
<keyword evidence="4" id="KW-0808">Transferase</keyword>
<dbReference type="Pfam" id="PF00069">
    <property type="entry name" value="Pkinase"/>
    <property type="match status" value="1"/>
</dbReference>
<dbReference type="FunFam" id="1.10.510.10:FF:000571">
    <property type="entry name" value="Maternal embryonic leucine zipper kinase"/>
    <property type="match status" value="1"/>
</dbReference>
<evidence type="ECO:0000256" key="8">
    <source>
        <dbReference type="ARBA" id="ARBA00022777"/>
    </source>
</evidence>
<dbReference type="VEuPathDB" id="FungiDB:SDRG_15982"/>
<organism evidence="18 19">
    <name type="scientific">Saprolegnia diclina (strain VS20)</name>
    <dbReference type="NCBI Taxonomy" id="1156394"/>
    <lineage>
        <taxon>Eukaryota</taxon>
        <taxon>Sar</taxon>
        <taxon>Stramenopiles</taxon>
        <taxon>Oomycota</taxon>
        <taxon>Saprolegniomycetes</taxon>
        <taxon>Saprolegniales</taxon>
        <taxon>Saprolegniaceae</taxon>
        <taxon>Saprolegnia</taxon>
    </lineage>
</organism>
<evidence type="ECO:0000256" key="2">
    <source>
        <dbReference type="ARBA" id="ARBA00012513"/>
    </source>
</evidence>
<evidence type="ECO:0000256" key="9">
    <source>
        <dbReference type="ARBA" id="ARBA00022837"/>
    </source>
</evidence>
<dbReference type="GeneID" id="19956709"/>
<keyword evidence="9" id="KW-0106">Calcium</keyword>
<evidence type="ECO:0000259" key="17">
    <source>
        <dbReference type="PROSITE" id="PS50011"/>
    </source>
</evidence>
<dbReference type="EMBL" id="JH767239">
    <property type="protein sequence ID" value="EQC26177.1"/>
    <property type="molecule type" value="Genomic_DNA"/>
</dbReference>
<keyword evidence="5" id="KW-0479">Metal-binding</keyword>
<dbReference type="OrthoDB" id="193931at2759"/>
<gene>
    <name evidence="18" type="ORF">SDRG_15982</name>
</gene>
<keyword evidence="3 15" id="KW-0723">Serine/threonine-protein kinase</keyword>
<dbReference type="PROSITE" id="PS00107">
    <property type="entry name" value="PROTEIN_KINASE_ATP"/>
    <property type="match status" value="1"/>
</dbReference>
<dbReference type="InParanoid" id="T0R9I6"/>
<dbReference type="GO" id="GO:0005524">
    <property type="term" value="F:ATP binding"/>
    <property type="evidence" value="ECO:0007669"/>
    <property type="project" value="UniProtKB-UniRule"/>
</dbReference>
<dbReference type="PANTHER" id="PTHR24346:SF30">
    <property type="entry name" value="MATERNAL EMBRYONIC LEUCINE ZIPPER KINASE"/>
    <property type="match status" value="1"/>
</dbReference>
<dbReference type="InterPro" id="IPR008271">
    <property type="entry name" value="Ser/Thr_kinase_AS"/>
</dbReference>
<evidence type="ECO:0000256" key="5">
    <source>
        <dbReference type="ARBA" id="ARBA00022723"/>
    </source>
</evidence>
<dbReference type="InterPro" id="IPR000719">
    <property type="entry name" value="Prot_kinase_dom"/>
</dbReference>